<dbReference type="CDD" id="cd10931">
    <property type="entry name" value="CE4_u7"/>
    <property type="match status" value="1"/>
</dbReference>
<dbReference type="Pfam" id="PF23019">
    <property type="entry name" value="DUF7033"/>
    <property type="match status" value="1"/>
</dbReference>
<organism evidence="2 3">
    <name type="scientific">Zhouia spongiae</name>
    <dbReference type="NCBI Taxonomy" id="2202721"/>
    <lineage>
        <taxon>Bacteria</taxon>
        <taxon>Pseudomonadati</taxon>
        <taxon>Bacteroidota</taxon>
        <taxon>Flavobacteriia</taxon>
        <taxon>Flavobacteriales</taxon>
        <taxon>Flavobacteriaceae</taxon>
        <taxon>Zhouia</taxon>
    </lineage>
</organism>
<feature type="domain" description="DUF7033" evidence="1">
    <location>
        <begin position="72"/>
        <end position="160"/>
    </location>
</feature>
<dbReference type="EMBL" id="CP094326">
    <property type="protein sequence ID" value="UNZ00391.1"/>
    <property type="molecule type" value="Genomic_DNA"/>
</dbReference>
<protein>
    <submittedName>
        <fullName evidence="2">Polysaccharide deacetylase family protein</fullName>
    </submittedName>
</protein>
<dbReference type="RefSeq" id="WP_242938754.1">
    <property type="nucleotide sequence ID" value="NZ_CP094326.1"/>
</dbReference>
<gene>
    <name evidence="2" type="ORF">MQE36_08635</name>
</gene>
<proteinExistence type="predicted"/>
<dbReference type="InterPro" id="IPR054297">
    <property type="entry name" value="DUF7033"/>
</dbReference>
<reference evidence="2 3" key="1">
    <citation type="journal article" date="2018" name="Int. J. Syst. Evol. Microbiol.">
        <title>Zhouia spongiae sp. nov., isolated from a marine sponge.</title>
        <authorList>
            <person name="Zhuang L."/>
            <person name="Lin B."/>
            <person name="Qin F."/>
            <person name="Luo L."/>
        </authorList>
    </citation>
    <scope>NUCLEOTIDE SEQUENCE [LARGE SCALE GENOMIC DNA]</scope>
    <source>
        <strain evidence="2 3">HN-Y44</strain>
    </source>
</reference>
<evidence type="ECO:0000259" key="1">
    <source>
        <dbReference type="Pfam" id="PF23019"/>
    </source>
</evidence>
<evidence type="ECO:0000313" key="3">
    <source>
        <dbReference type="Proteomes" id="UP000829476"/>
    </source>
</evidence>
<keyword evidence="3" id="KW-1185">Reference proteome</keyword>
<accession>A0ABY3YRX9</accession>
<evidence type="ECO:0000313" key="2">
    <source>
        <dbReference type="EMBL" id="UNZ00391.1"/>
    </source>
</evidence>
<dbReference type="Proteomes" id="UP000829476">
    <property type="component" value="Chromosome"/>
</dbReference>
<sequence>MLLVDYRTTEDAEEFLAFIGPKINYSKSPLNGEFFIRAHDLLFEQGISDVEVVIQDWIDVPCFFSTSEKSHLPFDIFAASFYLLSRYEEYLPHVKDEHGRYPAEESLAYKHKFLELPVVDLWIGKLKHILETYYPSYQFKKKEFKSIPVIDVPVLYNYRKKGIIRTIASTILDLAYFNLKDVFERFQVLLGLKRDPFDNFDELIRLHKENSIDAIYFFLMGDYSAYDKNISVNNPSFRGLVKSVADYSIVSLMASYEAFDNVELLKKERKRLIDFVNRPVKKARWRFNRLNIPESYRTMTTAEFNEDYTMGYSAHIGFRAGTCTPFNFYDISFEEQLPIKVVPFCASYILIQNAVNFQQIKRKLMSLQESVKKVEGTFVVIFSNEVLNFETRKQLWELYREMFSEKE</sequence>
<name>A0ABY3YRX9_9FLAO</name>